<protein>
    <submittedName>
        <fullName evidence="4">Six-hairpin glycosidase</fullName>
    </submittedName>
</protein>
<dbReference type="Gene3D" id="1.50.10.10">
    <property type="match status" value="1"/>
</dbReference>
<evidence type="ECO:0000256" key="1">
    <source>
        <dbReference type="SAM" id="MobiDB-lite"/>
    </source>
</evidence>
<dbReference type="InterPro" id="IPR012341">
    <property type="entry name" value="6hp_glycosidase-like_sf"/>
</dbReference>
<dbReference type="GO" id="GO:0016798">
    <property type="term" value="F:hydrolase activity, acting on glycosyl bonds"/>
    <property type="evidence" value="ECO:0007669"/>
    <property type="project" value="UniProtKB-KW"/>
</dbReference>
<dbReference type="Proteomes" id="UP000077266">
    <property type="component" value="Unassembled WGS sequence"/>
</dbReference>
<evidence type="ECO:0000259" key="3">
    <source>
        <dbReference type="PROSITE" id="PS50022"/>
    </source>
</evidence>
<dbReference type="Pfam" id="PF17389">
    <property type="entry name" value="Bac_rhamnosid6H"/>
    <property type="match status" value="1"/>
</dbReference>
<dbReference type="GO" id="GO:0005975">
    <property type="term" value="P:carbohydrate metabolic process"/>
    <property type="evidence" value="ECO:0007669"/>
    <property type="project" value="InterPro"/>
</dbReference>
<evidence type="ECO:0000313" key="5">
    <source>
        <dbReference type="Proteomes" id="UP000077266"/>
    </source>
</evidence>
<keyword evidence="2" id="KW-0732">Signal</keyword>
<name>A0A165CJU4_EXIGL</name>
<dbReference type="InterPro" id="IPR008928">
    <property type="entry name" value="6-hairpin_glycosidase_sf"/>
</dbReference>
<feature type="chain" id="PRO_5007856033" evidence="2">
    <location>
        <begin position="18"/>
        <end position="988"/>
    </location>
</feature>
<reference evidence="4 5" key="1">
    <citation type="journal article" date="2016" name="Mol. Biol. Evol.">
        <title>Comparative Genomics of Early-Diverging Mushroom-Forming Fungi Provides Insights into the Origins of Lignocellulose Decay Capabilities.</title>
        <authorList>
            <person name="Nagy L.G."/>
            <person name="Riley R."/>
            <person name="Tritt A."/>
            <person name="Adam C."/>
            <person name="Daum C."/>
            <person name="Floudas D."/>
            <person name="Sun H."/>
            <person name="Yadav J.S."/>
            <person name="Pangilinan J."/>
            <person name="Larsson K.H."/>
            <person name="Matsuura K."/>
            <person name="Barry K."/>
            <person name="Labutti K."/>
            <person name="Kuo R."/>
            <person name="Ohm R.A."/>
            <person name="Bhattacharya S.S."/>
            <person name="Shirouzu T."/>
            <person name="Yoshinaga Y."/>
            <person name="Martin F.M."/>
            <person name="Grigoriev I.V."/>
            <person name="Hibbett D.S."/>
        </authorList>
    </citation>
    <scope>NUCLEOTIDE SEQUENCE [LARGE SCALE GENOMIC DNA]</scope>
    <source>
        <strain evidence="4 5">HHB12029</strain>
    </source>
</reference>
<dbReference type="InterPro" id="IPR035396">
    <property type="entry name" value="Bac_rhamnosid6H"/>
</dbReference>
<dbReference type="InterPro" id="IPR008979">
    <property type="entry name" value="Galactose-bd-like_sf"/>
</dbReference>
<keyword evidence="5" id="KW-1185">Reference proteome</keyword>
<dbReference type="Gene3D" id="2.60.420.10">
    <property type="entry name" value="Maltose phosphorylase, domain 3"/>
    <property type="match status" value="1"/>
</dbReference>
<feature type="signal peptide" evidence="2">
    <location>
        <begin position="1"/>
        <end position="17"/>
    </location>
</feature>
<dbReference type="PANTHER" id="PTHR34987">
    <property type="entry name" value="C, PUTATIVE (AFU_ORTHOLOGUE AFUA_3G02880)-RELATED"/>
    <property type="match status" value="1"/>
</dbReference>
<keyword evidence="4" id="KW-0378">Hydrolase</keyword>
<evidence type="ECO:0000313" key="4">
    <source>
        <dbReference type="EMBL" id="KZV82598.1"/>
    </source>
</evidence>
<dbReference type="PANTHER" id="PTHR34987:SF5">
    <property type="entry name" value="ALPHA-RHAMNOSIDASE"/>
    <property type="match status" value="1"/>
</dbReference>
<feature type="compositionally biased region" description="Low complexity" evidence="1">
    <location>
        <begin position="213"/>
        <end position="229"/>
    </location>
</feature>
<accession>A0A165CJU4</accession>
<gene>
    <name evidence="4" type="ORF">EXIGLDRAFT_778379</name>
</gene>
<evidence type="ECO:0000256" key="2">
    <source>
        <dbReference type="SAM" id="SignalP"/>
    </source>
</evidence>
<feature type="compositionally biased region" description="Polar residues" evidence="1">
    <location>
        <begin position="78"/>
        <end position="92"/>
    </location>
</feature>
<dbReference type="InterPro" id="IPR000421">
    <property type="entry name" value="FA58C"/>
</dbReference>
<dbReference type="PROSITE" id="PS50022">
    <property type="entry name" value="FA58C_3"/>
    <property type="match status" value="1"/>
</dbReference>
<organism evidence="4 5">
    <name type="scientific">Exidia glandulosa HHB12029</name>
    <dbReference type="NCBI Taxonomy" id="1314781"/>
    <lineage>
        <taxon>Eukaryota</taxon>
        <taxon>Fungi</taxon>
        <taxon>Dikarya</taxon>
        <taxon>Basidiomycota</taxon>
        <taxon>Agaricomycotina</taxon>
        <taxon>Agaricomycetes</taxon>
        <taxon>Auriculariales</taxon>
        <taxon>Exidiaceae</taxon>
        <taxon>Exidia</taxon>
    </lineage>
</organism>
<dbReference type="OrthoDB" id="10036721at2759"/>
<dbReference type="InParanoid" id="A0A165CJU4"/>
<dbReference type="STRING" id="1314781.A0A165CJU4"/>
<dbReference type="InterPro" id="IPR035398">
    <property type="entry name" value="Bac_rhamnosid_C"/>
</dbReference>
<dbReference type="Gene3D" id="2.60.120.260">
    <property type="entry name" value="Galactose-binding domain-like"/>
    <property type="match status" value="2"/>
</dbReference>
<feature type="region of interest" description="Disordered" evidence="1">
    <location>
        <begin position="213"/>
        <end position="238"/>
    </location>
</feature>
<sequence>MHFMCLFSLFALPLVAAADRDWQSYILGPTSRTLFPSAILKSSAAGVQNADALLGNSAEPLRLSTDKGQARWPDGTTAAGSSTHDASNGRTYDAQNAIDGSTATFWNDNTEDDASGPDILTITAPSTVPAIAGLTIVSHVDGYIEDFTVETSTSGSWHTQANITGNTALAPYIQFPAPVSFTDLRITVTKNQNVGKRVFTRITEVVLGEFTGSSSWPAQTSATASSSHAGNNQHPSYEPSLVLDNDATTFWNDDTEGVFPDVLTVISGDAVVLPGITVVSHADGVVADFTVETTPDGETWTQQAAMKGNQDVTIPVAFSAAISVKGVRITVTAVQNAGGQSFSRIAEVLPRLAQPAPWIDLDFGQVIVGYLHLNIAAASDPAPQIRLAFSETQQYLGYKSDYSPSDYSEARGGTDDFVPSPAGGNWTDNRVCQFEDKTVCSDGLRGFRYLRIFLGQTPGAESHSSPTGWVEVAPSGLWLDFTPYLGTPDTYNGYFISSDDLLNKIWYASVYTVELNTDTFTADTIDPRNSFTPGLDGKIVVHDGAKRDRDPYVGDVAVQSIVDLVSHANKDGARNVLLDLAANQRDDGWMPPASVLGYQLFLFDYAAWWAIASGDFILWTGEQDFASTIWDALKKLMDTWYPSVTNAAGLFDKSGDWAGYGDYAFLPRNGVITYYNGNYVRALRSAALIATFLGHTDEASAWSSRADSVSAAIASSDLWDASVGAWRDSTGPSSACHSQDATAFAILSNSSTLDRAQSSLAYIDSTMRRDWGNKIVDADCFGGGISDRGYNFATHPEVMARFQVGDDAGALELIRRSWGWQITRDPMNTLWEGVGLNGEVSAYQGAFSSMAHGWAAGAAIALSTRVLGVEPTSPGFATYDVVPHPGDVTWANGTVPTPRGDITVGWTVVDGALKLDIHGPDDALARVRVPVASTTSRRRDAFQRQVLLNGEPVWQEGSVRTGQVDVSFDGDFVFIHGLAGGTHSILST</sequence>
<keyword evidence="4" id="KW-0326">Glycosidase</keyword>
<dbReference type="AlphaFoldDB" id="A0A165CJU4"/>
<dbReference type="Pfam" id="PF17390">
    <property type="entry name" value="Bac_rhamnosid_C"/>
    <property type="match status" value="1"/>
</dbReference>
<proteinExistence type="predicted"/>
<dbReference type="SUPFAM" id="SSF49785">
    <property type="entry name" value="Galactose-binding domain-like"/>
    <property type="match status" value="2"/>
</dbReference>
<dbReference type="SUPFAM" id="SSF48208">
    <property type="entry name" value="Six-hairpin glycosidases"/>
    <property type="match status" value="1"/>
</dbReference>
<feature type="region of interest" description="Disordered" evidence="1">
    <location>
        <begin position="64"/>
        <end position="92"/>
    </location>
</feature>
<dbReference type="Pfam" id="PF00754">
    <property type="entry name" value="F5_F8_type_C"/>
    <property type="match status" value="2"/>
</dbReference>
<feature type="domain" description="F5/8 type C" evidence="3">
    <location>
        <begin position="202"/>
        <end position="350"/>
    </location>
</feature>
<dbReference type="EMBL" id="KV426313">
    <property type="protein sequence ID" value="KZV82598.1"/>
    <property type="molecule type" value="Genomic_DNA"/>
</dbReference>